<protein>
    <submittedName>
        <fullName evidence="2">Uncharacterized protein</fullName>
    </submittedName>
</protein>
<dbReference type="EMBL" id="SJPL01000001">
    <property type="protein sequence ID" value="TWT70858.1"/>
    <property type="molecule type" value="Genomic_DNA"/>
</dbReference>
<keyword evidence="3" id="KW-1185">Reference proteome</keyword>
<comment type="caution">
    <text evidence="2">The sequence shown here is derived from an EMBL/GenBank/DDBJ whole genome shotgun (WGS) entry which is preliminary data.</text>
</comment>
<name>A0A5C5Y7D9_9PLAN</name>
<dbReference type="AlphaFoldDB" id="A0A5C5Y7D9"/>
<gene>
    <name evidence="2" type="ORF">Pan14r_31660</name>
</gene>
<proteinExistence type="predicted"/>
<accession>A0A5C5Y7D9</accession>
<evidence type="ECO:0000256" key="1">
    <source>
        <dbReference type="SAM" id="Phobius"/>
    </source>
</evidence>
<dbReference type="RefSeq" id="WP_145302773.1">
    <property type="nucleotide sequence ID" value="NZ_CP036319.1"/>
</dbReference>
<reference evidence="2 3" key="1">
    <citation type="submission" date="2019-02" db="EMBL/GenBank/DDBJ databases">
        <title>Deep-cultivation of Planctomycetes and their phenomic and genomic characterization uncovers novel biology.</title>
        <authorList>
            <person name="Wiegand S."/>
            <person name="Jogler M."/>
            <person name="Boedeker C."/>
            <person name="Pinto D."/>
            <person name="Vollmers J."/>
            <person name="Rivas-Marin E."/>
            <person name="Kohn T."/>
            <person name="Peeters S.H."/>
            <person name="Heuer A."/>
            <person name="Rast P."/>
            <person name="Oberbeckmann S."/>
            <person name="Bunk B."/>
            <person name="Jeske O."/>
            <person name="Meyerdierks A."/>
            <person name="Storesund J.E."/>
            <person name="Kallscheuer N."/>
            <person name="Luecker S."/>
            <person name="Lage O.M."/>
            <person name="Pohl T."/>
            <person name="Merkel B.J."/>
            <person name="Hornburger P."/>
            <person name="Mueller R.-W."/>
            <person name="Bruemmer F."/>
            <person name="Labrenz M."/>
            <person name="Spormann A.M."/>
            <person name="Op Den Camp H."/>
            <person name="Overmann J."/>
            <person name="Amann R."/>
            <person name="Jetten M.S.M."/>
            <person name="Mascher T."/>
            <person name="Medema M.H."/>
            <person name="Devos D.P."/>
            <person name="Kaster A.-K."/>
            <person name="Ovreas L."/>
            <person name="Rohde M."/>
            <person name="Galperin M.Y."/>
            <person name="Jogler C."/>
        </authorList>
    </citation>
    <scope>NUCLEOTIDE SEQUENCE [LARGE SCALE GENOMIC DNA]</scope>
    <source>
        <strain evidence="2 3">Pan14r</strain>
    </source>
</reference>
<sequence length="165" mass="19101">MRAPPVLTEEPPRFGFRDDPLLAAIVGLIAAITLWLALFPFVPAVTRATMDRFHLRTQSFALWAMQQPIPAMYSFRNRYAIIRQQDGKRQVSEEATINHFPLRSVTFANGRYRNLKDRQDCQIELESSYRGHRLRTVYQVDTDADITMHLRRVDDDLVQSPARGL</sequence>
<feature type="transmembrane region" description="Helical" evidence="1">
    <location>
        <begin position="20"/>
        <end position="42"/>
    </location>
</feature>
<dbReference type="OrthoDB" id="277955at2"/>
<dbReference type="Proteomes" id="UP000317238">
    <property type="component" value="Unassembled WGS sequence"/>
</dbReference>
<evidence type="ECO:0000313" key="3">
    <source>
        <dbReference type="Proteomes" id="UP000317238"/>
    </source>
</evidence>
<keyword evidence="1" id="KW-0472">Membrane</keyword>
<evidence type="ECO:0000313" key="2">
    <source>
        <dbReference type="EMBL" id="TWT70858.1"/>
    </source>
</evidence>
<keyword evidence="1" id="KW-1133">Transmembrane helix</keyword>
<keyword evidence="1" id="KW-0812">Transmembrane</keyword>
<organism evidence="2 3">
    <name type="scientific">Crateriforma conspicua</name>
    <dbReference type="NCBI Taxonomy" id="2527996"/>
    <lineage>
        <taxon>Bacteria</taxon>
        <taxon>Pseudomonadati</taxon>
        <taxon>Planctomycetota</taxon>
        <taxon>Planctomycetia</taxon>
        <taxon>Planctomycetales</taxon>
        <taxon>Planctomycetaceae</taxon>
        <taxon>Crateriforma</taxon>
    </lineage>
</organism>